<dbReference type="EMBL" id="KV015163">
    <property type="protein sequence ID" value="KZV20827.1"/>
    <property type="molecule type" value="Genomic_DNA"/>
</dbReference>
<keyword evidence="3" id="KW-1185">Reference proteome</keyword>
<proteinExistence type="predicted"/>
<sequence>MKPVSNQIQLQAYMICVHVWSQQVFEESDDNVPQRYSAEKQPEVDTTNINAQQDLTGNPVVINLTNNDYIQGQIFPSVPAAGSVATNVQPDDDQSDVAPTDVDKPDVAQPVASGSPLVSRPTSEVYQLLEV</sequence>
<evidence type="ECO:0000313" key="3">
    <source>
        <dbReference type="Proteomes" id="UP000250235"/>
    </source>
</evidence>
<protein>
    <submittedName>
        <fullName evidence="2">Uncharacterized protein</fullName>
    </submittedName>
</protein>
<gene>
    <name evidence="2" type="ORF">F511_43348</name>
</gene>
<reference evidence="2 3" key="1">
    <citation type="journal article" date="2015" name="Proc. Natl. Acad. Sci. U.S.A.">
        <title>The resurrection genome of Boea hygrometrica: A blueprint for survival of dehydration.</title>
        <authorList>
            <person name="Xiao L."/>
            <person name="Yang G."/>
            <person name="Zhang L."/>
            <person name="Yang X."/>
            <person name="Zhao S."/>
            <person name="Ji Z."/>
            <person name="Zhou Q."/>
            <person name="Hu M."/>
            <person name="Wang Y."/>
            <person name="Chen M."/>
            <person name="Xu Y."/>
            <person name="Jin H."/>
            <person name="Xiao X."/>
            <person name="Hu G."/>
            <person name="Bao F."/>
            <person name="Hu Y."/>
            <person name="Wan P."/>
            <person name="Li L."/>
            <person name="Deng X."/>
            <person name="Kuang T."/>
            <person name="Xiang C."/>
            <person name="Zhu J.K."/>
            <person name="Oliver M.J."/>
            <person name="He Y."/>
        </authorList>
    </citation>
    <scope>NUCLEOTIDE SEQUENCE [LARGE SCALE GENOMIC DNA]</scope>
    <source>
        <strain evidence="3">cv. XS01</strain>
    </source>
</reference>
<dbReference type="AlphaFoldDB" id="A0A2Z7ANI1"/>
<dbReference type="Proteomes" id="UP000250235">
    <property type="component" value="Unassembled WGS sequence"/>
</dbReference>
<organism evidence="2 3">
    <name type="scientific">Dorcoceras hygrometricum</name>
    <dbReference type="NCBI Taxonomy" id="472368"/>
    <lineage>
        <taxon>Eukaryota</taxon>
        <taxon>Viridiplantae</taxon>
        <taxon>Streptophyta</taxon>
        <taxon>Embryophyta</taxon>
        <taxon>Tracheophyta</taxon>
        <taxon>Spermatophyta</taxon>
        <taxon>Magnoliopsida</taxon>
        <taxon>eudicotyledons</taxon>
        <taxon>Gunneridae</taxon>
        <taxon>Pentapetalae</taxon>
        <taxon>asterids</taxon>
        <taxon>lamiids</taxon>
        <taxon>Lamiales</taxon>
        <taxon>Gesneriaceae</taxon>
        <taxon>Didymocarpoideae</taxon>
        <taxon>Trichosporeae</taxon>
        <taxon>Loxocarpinae</taxon>
        <taxon>Dorcoceras</taxon>
    </lineage>
</organism>
<feature type="region of interest" description="Disordered" evidence="1">
    <location>
        <begin position="29"/>
        <end position="52"/>
    </location>
</feature>
<accession>A0A2Z7ANI1</accession>
<evidence type="ECO:0000256" key="1">
    <source>
        <dbReference type="SAM" id="MobiDB-lite"/>
    </source>
</evidence>
<feature type="region of interest" description="Disordered" evidence="1">
    <location>
        <begin position="83"/>
        <end position="125"/>
    </location>
</feature>
<name>A0A2Z7ANI1_9LAMI</name>
<evidence type="ECO:0000313" key="2">
    <source>
        <dbReference type="EMBL" id="KZV20827.1"/>
    </source>
</evidence>